<evidence type="ECO:0000313" key="4">
    <source>
        <dbReference type="EMBL" id="GLC28365.1"/>
    </source>
</evidence>
<protein>
    <submittedName>
        <fullName evidence="4">Uncharacterized protein</fullName>
    </submittedName>
</protein>
<dbReference type="Proteomes" id="UP001161325">
    <property type="component" value="Unassembled WGS sequence"/>
</dbReference>
<dbReference type="EMBL" id="BRXS01000009">
    <property type="protein sequence ID" value="GLC28365.1"/>
    <property type="molecule type" value="Genomic_DNA"/>
</dbReference>
<evidence type="ECO:0000256" key="3">
    <source>
        <dbReference type="SAM" id="SignalP"/>
    </source>
</evidence>
<reference evidence="4" key="1">
    <citation type="submission" date="2022-08" db="EMBL/GenBank/DDBJ databases">
        <title>Draft genome sequencing of Roseisolibacter agri AW1220.</title>
        <authorList>
            <person name="Tobiishi Y."/>
            <person name="Tonouchi A."/>
        </authorList>
    </citation>
    <scope>NUCLEOTIDE SEQUENCE</scope>
    <source>
        <strain evidence="4">AW1220</strain>
    </source>
</reference>
<evidence type="ECO:0000256" key="2">
    <source>
        <dbReference type="SAM" id="MobiDB-lite"/>
    </source>
</evidence>
<keyword evidence="3" id="KW-0732">Signal</keyword>
<keyword evidence="1" id="KW-0175">Coiled coil</keyword>
<feature type="region of interest" description="Disordered" evidence="2">
    <location>
        <begin position="180"/>
        <end position="228"/>
    </location>
</feature>
<sequence length="284" mass="30639">MRPLVVVATLTLVHLAAAEAAHAQGGLVGRMRRRAEEALVGANERKGGLPAGFARPEYALTEARVAAILRGAERATAAAARNRELLAAASRPSTRAPSADEAAAAAHARCTLDVGAALSAMRLGRNGAETDATRRRLLELQQRAERMNRDLEAQQRAGRPIDERAAMRTALATTDTIARLLGKSCPPPPESAWRLGSDEDDETEQKPREGPRPGEQNPDSVFRSESGLDDRQWGVVRDKLIAFFEASARDVAPAGFADDEVRALRAAMPALQRYRAQLQGQKGW</sequence>
<accession>A0AA37QKR6</accession>
<organism evidence="4 5">
    <name type="scientific">Roseisolibacter agri</name>
    <dbReference type="NCBI Taxonomy" id="2014610"/>
    <lineage>
        <taxon>Bacteria</taxon>
        <taxon>Pseudomonadati</taxon>
        <taxon>Gemmatimonadota</taxon>
        <taxon>Gemmatimonadia</taxon>
        <taxon>Gemmatimonadales</taxon>
        <taxon>Gemmatimonadaceae</taxon>
        <taxon>Roseisolibacter</taxon>
    </lineage>
</organism>
<feature type="chain" id="PRO_5041332018" evidence="3">
    <location>
        <begin position="24"/>
        <end position="284"/>
    </location>
</feature>
<gene>
    <name evidence="4" type="ORF">rosag_48780</name>
</gene>
<evidence type="ECO:0000256" key="1">
    <source>
        <dbReference type="SAM" id="Coils"/>
    </source>
</evidence>
<feature type="signal peptide" evidence="3">
    <location>
        <begin position="1"/>
        <end position="23"/>
    </location>
</feature>
<name>A0AA37QKR6_9BACT</name>
<keyword evidence="5" id="KW-1185">Reference proteome</keyword>
<comment type="caution">
    <text evidence="4">The sequence shown here is derived from an EMBL/GenBank/DDBJ whole genome shotgun (WGS) entry which is preliminary data.</text>
</comment>
<dbReference type="RefSeq" id="WP_284352761.1">
    <property type="nucleotide sequence ID" value="NZ_BRXS01000009.1"/>
</dbReference>
<evidence type="ECO:0000313" key="5">
    <source>
        <dbReference type="Proteomes" id="UP001161325"/>
    </source>
</evidence>
<proteinExistence type="predicted"/>
<dbReference type="AlphaFoldDB" id="A0AA37QKR6"/>
<feature type="coiled-coil region" evidence="1">
    <location>
        <begin position="130"/>
        <end position="157"/>
    </location>
</feature>